<dbReference type="EMBL" id="CP108164">
    <property type="protein sequence ID" value="WTQ78898.1"/>
    <property type="molecule type" value="Genomic_DNA"/>
</dbReference>
<keyword evidence="2" id="KW-1185">Reference proteome</keyword>
<sequence length="43" mass="4482">MEEDVLRLKELLLPSIADVAVLSVDVSIAIVRVDATCTANGAA</sequence>
<evidence type="ECO:0000313" key="1">
    <source>
        <dbReference type="EMBL" id="WTQ78898.1"/>
    </source>
</evidence>
<reference evidence="1 2" key="1">
    <citation type="submission" date="2022-10" db="EMBL/GenBank/DDBJ databases">
        <title>The complete genomes of actinobacterial strains from the NBC collection.</title>
        <authorList>
            <person name="Joergensen T.S."/>
            <person name="Alvarez Arevalo M."/>
            <person name="Sterndorff E.B."/>
            <person name="Faurdal D."/>
            <person name="Vuksanovic O."/>
            <person name="Mourched A.-S."/>
            <person name="Charusanti P."/>
            <person name="Shaw S."/>
            <person name="Blin K."/>
            <person name="Weber T."/>
        </authorList>
    </citation>
    <scope>NUCLEOTIDE SEQUENCE [LARGE SCALE GENOMIC DNA]</scope>
    <source>
        <strain evidence="1 2">NBC_00156</strain>
    </source>
</reference>
<proteinExistence type="predicted"/>
<organism evidence="1 2">
    <name type="scientific">Streptomyces achromogenes</name>
    <dbReference type="NCBI Taxonomy" id="67255"/>
    <lineage>
        <taxon>Bacteria</taxon>
        <taxon>Bacillati</taxon>
        <taxon>Actinomycetota</taxon>
        <taxon>Actinomycetes</taxon>
        <taxon>Kitasatosporales</taxon>
        <taxon>Streptomycetaceae</taxon>
        <taxon>Streptomyces</taxon>
    </lineage>
</organism>
<protein>
    <submittedName>
        <fullName evidence="1">Uncharacterized protein</fullName>
    </submittedName>
</protein>
<dbReference type="Proteomes" id="UP001622557">
    <property type="component" value="Chromosome"/>
</dbReference>
<gene>
    <name evidence="1" type="ORF">OG350_00645</name>
</gene>
<name>A0ABZ1KJB9_STRAH</name>
<accession>A0ABZ1KJB9</accession>
<evidence type="ECO:0000313" key="2">
    <source>
        <dbReference type="Proteomes" id="UP001622557"/>
    </source>
</evidence>
<dbReference type="RefSeq" id="WP_405444537.1">
    <property type="nucleotide sequence ID" value="NZ_CP108164.1"/>
</dbReference>
<dbReference type="GeneID" id="97278886"/>